<proteinExistence type="predicted"/>
<dbReference type="GO" id="GO:0016747">
    <property type="term" value="F:acyltransferase activity, transferring groups other than amino-acyl groups"/>
    <property type="evidence" value="ECO:0007669"/>
    <property type="project" value="InterPro"/>
</dbReference>
<dbReference type="GeneID" id="87918012"/>
<sequence length="285" mass="31103">MATQPTASSVLVRQASSSLDLAAVVECFKEYTAWLDEDLTHQNYTAELNGLPGKYAAPTGALLLAVDATTDTVLGCIALRPIGFESVYLESRPAGLRYCELKRLFVYPEARGRQVARTLLVEAVRCAQAAGYDEMLLDTLSKMTAAISLYKSEGFAETEPYNSISRWAASPHSSKDTNPISGDEARLLVTNSRAHTFLPWPGSSLSSSSSMGATPPLSIEPWETIVAIQYVDKQPNPSHHKSCFLSSLSRLRLRPLVLALPCSSLLLLHRHLALPSLFLPLLQLD</sequence>
<dbReference type="RefSeq" id="XP_062757281.1">
    <property type="nucleotide sequence ID" value="XM_062898107.1"/>
</dbReference>
<dbReference type="CDD" id="cd04301">
    <property type="entry name" value="NAT_SF"/>
    <property type="match status" value="1"/>
</dbReference>
<evidence type="ECO:0000313" key="3">
    <source>
        <dbReference type="Proteomes" id="UP001273209"/>
    </source>
</evidence>
<comment type="caution">
    <text evidence="2">The sequence shown here is derived from an EMBL/GenBank/DDBJ whole genome shotgun (WGS) entry which is preliminary data.</text>
</comment>
<dbReference type="PANTHER" id="PTHR43305">
    <property type="entry name" value="FAMILY N-ACETYLTRANSFERASE, PUTATIVE (AFU_ORTHOLOGUE AFUA_2G01380)-RELATED"/>
    <property type="match status" value="1"/>
</dbReference>
<evidence type="ECO:0000313" key="2">
    <source>
        <dbReference type="EMBL" id="KAK4077446.1"/>
    </source>
</evidence>
<dbReference type="InterPro" id="IPR016181">
    <property type="entry name" value="Acyl_CoA_acyltransferase"/>
</dbReference>
<dbReference type="InterPro" id="IPR000182">
    <property type="entry name" value="GNAT_dom"/>
</dbReference>
<gene>
    <name evidence="2" type="ORF">Triagg1_3778</name>
</gene>
<evidence type="ECO:0000259" key="1">
    <source>
        <dbReference type="PROSITE" id="PS51186"/>
    </source>
</evidence>
<dbReference type="Gene3D" id="3.40.630.30">
    <property type="match status" value="1"/>
</dbReference>
<dbReference type="Proteomes" id="UP001273209">
    <property type="component" value="Unassembled WGS sequence"/>
</dbReference>
<dbReference type="Pfam" id="PF00583">
    <property type="entry name" value="Acetyltransf_1"/>
    <property type="match status" value="1"/>
</dbReference>
<dbReference type="PROSITE" id="PS51186">
    <property type="entry name" value="GNAT"/>
    <property type="match status" value="1"/>
</dbReference>
<keyword evidence="3" id="KW-1185">Reference proteome</keyword>
<dbReference type="SUPFAM" id="SSF55729">
    <property type="entry name" value="Acyl-CoA N-acyltransferases (Nat)"/>
    <property type="match status" value="1"/>
</dbReference>
<accession>A0AAE1M6P0</accession>
<organism evidence="2 3">
    <name type="scientific">Trichoderma aggressivum f. europaeum</name>
    <dbReference type="NCBI Taxonomy" id="173218"/>
    <lineage>
        <taxon>Eukaryota</taxon>
        <taxon>Fungi</taxon>
        <taxon>Dikarya</taxon>
        <taxon>Ascomycota</taxon>
        <taxon>Pezizomycotina</taxon>
        <taxon>Sordariomycetes</taxon>
        <taxon>Hypocreomycetidae</taxon>
        <taxon>Hypocreales</taxon>
        <taxon>Hypocreaceae</taxon>
        <taxon>Trichoderma</taxon>
    </lineage>
</organism>
<name>A0AAE1M6P0_9HYPO</name>
<dbReference type="EMBL" id="JAWRVG010000011">
    <property type="protein sequence ID" value="KAK4077446.1"/>
    <property type="molecule type" value="Genomic_DNA"/>
</dbReference>
<feature type="domain" description="N-acetyltransferase" evidence="1">
    <location>
        <begin position="10"/>
        <end position="176"/>
    </location>
</feature>
<reference evidence="2" key="1">
    <citation type="submission" date="2023-11" db="EMBL/GenBank/DDBJ databases">
        <title>The genome sequences of three competitors of mushroom-forming fungi.</title>
        <authorList>
            <person name="Beijen E."/>
            <person name="Ohm R.A."/>
        </authorList>
    </citation>
    <scope>NUCLEOTIDE SEQUENCE</scope>
    <source>
        <strain evidence="2">CBS 100526</strain>
    </source>
</reference>
<dbReference type="AlphaFoldDB" id="A0AAE1M6P0"/>
<protein>
    <recommendedName>
        <fullName evidence="1">N-acetyltransferase domain-containing protein</fullName>
    </recommendedName>
</protein>
<dbReference type="InterPro" id="IPR052777">
    <property type="entry name" value="Acetyltransferase_Enz"/>
</dbReference>
<dbReference type="PANTHER" id="PTHR43305:SF1">
    <property type="entry name" value="FAMILY N-ACETYLTRANSFERASE, PUTATIVE (AFU_ORTHOLOGUE AFUA_2G01380)-RELATED"/>
    <property type="match status" value="1"/>
</dbReference>